<gene>
    <name evidence="1" type="ORF">BYL167_LOCUS31046</name>
    <name evidence="2" type="ORF">SMN809_LOCUS35030</name>
</gene>
<dbReference type="AlphaFoldDB" id="A0A8S2XKP4"/>
<dbReference type="EMBL" id="CAJOBI010082401">
    <property type="protein sequence ID" value="CAF4503718.1"/>
    <property type="molecule type" value="Genomic_DNA"/>
</dbReference>
<protein>
    <submittedName>
        <fullName evidence="2">Uncharacterized protein</fullName>
    </submittedName>
</protein>
<dbReference type="InterPro" id="IPR019465">
    <property type="entry name" value="Cog5"/>
</dbReference>
<comment type="caution">
    <text evidence="2">The sequence shown here is derived from an EMBL/GenBank/DDBJ whole genome shotgun (WGS) entry which is preliminary data.</text>
</comment>
<feature type="non-terminal residue" evidence="2">
    <location>
        <position position="1"/>
    </location>
</feature>
<dbReference type="PANTHER" id="PTHR13228:SF3">
    <property type="entry name" value="CONSERVED OLIGOMERIC GOLGI COMPLEX SUBUNIT 5"/>
    <property type="match status" value="1"/>
</dbReference>
<dbReference type="Proteomes" id="UP000681967">
    <property type="component" value="Unassembled WGS sequence"/>
</dbReference>
<dbReference type="GO" id="GO:0017119">
    <property type="term" value="C:Golgi transport complex"/>
    <property type="evidence" value="ECO:0007669"/>
    <property type="project" value="InterPro"/>
</dbReference>
<evidence type="ECO:0000313" key="3">
    <source>
        <dbReference type="Proteomes" id="UP000676336"/>
    </source>
</evidence>
<dbReference type="Proteomes" id="UP000676336">
    <property type="component" value="Unassembled WGS sequence"/>
</dbReference>
<proteinExistence type="predicted"/>
<name>A0A8S2XKP4_9BILA</name>
<dbReference type="EMBL" id="CAJOBH010053090">
    <property type="protein sequence ID" value="CAF4388490.1"/>
    <property type="molecule type" value="Genomic_DNA"/>
</dbReference>
<reference evidence="2" key="1">
    <citation type="submission" date="2021-02" db="EMBL/GenBank/DDBJ databases">
        <authorList>
            <person name="Nowell W R."/>
        </authorList>
    </citation>
    <scope>NUCLEOTIDE SEQUENCE</scope>
</reference>
<dbReference type="PANTHER" id="PTHR13228">
    <property type="entry name" value="CONSERVED OLIGOMERIC GOLGI COMPLEX COMPONENT 5"/>
    <property type="match status" value="1"/>
</dbReference>
<accession>A0A8S2XKP4</accession>
<dbReference type="GO" id="GO:0006891">
    <property type="term" value="P:intra-Golgi vesicle-mediated transport"/>
    <property type="evidence" value="ECO:0007669"/>
    <property type="project" value="InterPro"/>
</dbReference>
<evidence type="ECO:0000313" key="1">
    <source>
        <dbReference type="EMBL" id="CAF4388490.1"/>
    </source>
</evidence>
<evidence type="ECO:0000313" key="2">
    <source>
        <dbReference type="EMBL" id="CAF4503718.1"/>
    </source>
</evidence>
<sequence>NSAIGDVVPYDIVLHHLFSRAPIEMRSPHQAMNWSINRYIQWLDEHPNMSDRLAMIK</sequence>
<organism evidence="2 3">
    <name type="scientific">Rotaria magnacalcarata</name>
    <dbReference type="NCBI Taxonomy" id="392030"/>
    <lineage>
        <taxon>Eukaryota</taxon>
        <taxon>Metazoa</taxon>
        <taxon>Spiralia</taxon>
        <taxon>Gnathifera</taxon>
        <taxon>Rotifera</taxon>
        <taxon>Eurotatoria</taxon>
        <taxon>Bdelloidea</taxon>
        <taxon>Philodinida</taxon>
        <taxon>Philodinidae</taxon>
        <taxon>Rotaria</taxon>
    </lineage>
</organism>